<gene>
    <name evidence="1" type="ORF">EGYM00392_LOCUS22838</name>
</gene>
<name>A0A7S1IGW6_9EUGL</name>
<proteinExistence type="predicted"/>
<evidence type="ECO:0000313" key="1">
    <source>
        <dbReference type="EMBL" id="CAD9011737.1"/>
    </source>
</evidence>
<protein>
    <submittedName>
        <fullName evidence="1">Uncharacterized protein</fullName>
    </submittedName>
</protein>
<dbReference type="EMBL" id="HBGA01061609">
    <property type="protein sequence ID" value="CAD9011737.1"/>
    <property type="molecule type" value="Transcribed_RNA"/>
</dbReference>
<organism evidence="1">
    <name type="scientific">Eutreptiella gymnastica</name>
    <dbReference type="NCBI Taxonomy" id="73025"/>
    <lineage>
        <taxon>Eukaryota</taxon>
        <taxon>Discoba</taxon>
        <taxon>Euglenozoa</taxon>
        <taxon>Euglenida</taxon>
        <taxon>Spirocuta</taxon>
        <taxon>Euglenophyceae</taxon>
        <taxon>Eutreptiales</taxon>
        <taxon>Eutreptiaceae</taxon>
        <taxon>Eutreptiella</taxon>
    </lineage>
</organism>
<sequence>MHANGMFQRATDTCAQTRGLLVLEPQACLHTEDRLVHSSDQSREGASLPSVQDRGCLPTLWGHSFAPSHPVSNPWAAQSTYPHTQTHALISHARARAPINCHVISPTVPAINRQIVDAKHHPVCGAAPLKWR</sequence>
<accession>A0A7S1IGW6</accession>
<reference evidence="1" key="1">
    <citation type="submission" date="2021-01" db="EMBL/GenBank/DDBJ databases">
        <authorList>
            <person name="Corre E."/>
            <person name="Pelletier E."/>
            <person name="Niang G."/>
            <person name="Scheremetjew M."/>
            <person name="Finn R."/>
            <person name="Kale V."/>
            <person name="Holt S."/>
            <person name="Cochrane G."/>
            <person name="Meng A."/>
            <person name="Brown T."/>
            <person name="Cohen L."/>
        </authorList>
    </citation>
    <scope>NUCLEOTIDE SEQUENCE</scope>
    <source>
        <strain evidence="1">NIES-381</strain>
    </source>
</reference>
<dbReference type="AlphaFoldDB" id="A0A7S1IGW6"/>